<dbReference type="InterPro" id="IPR001054">
    <property type="entry name" value="A/G_cyclase"/>
</dbReference>
<dbReference type="InterPro" id="IPR032675">
    <property type="entry name" value="LRR_dom_sf"/>
</dbReference>
<keyword evidence="9" id="KW-0677">Repeat</keyword>
<protein>
    <recommendedName>
        <fullName evidence="4">Adenylate cyclase</fullName>
        <ecNumber evidence="3">2.7.11.1</ecNumber>
        <ecNumber evidence="2">4.6.1.1</ecNumber>
    </recommendedName>
    <alternativeName>
        <fullName evidence="16">ATP pyrophosphate-lyase</fullName>
    </alternativeName>
    <alternativeName>
        <fullName evidence="17">Adenylyl cyclase</fullName>
    </alternativeName>
</protein>
<dbReference type="Gene3D" id="3.80.10.10">
    <property type="entry name" value="Ribonuclease Inhibitor"/>
    <property type="match status" value="4"/>
</dbReference>
<keyword evidence="13" id="KW-0460">Magnesium</keyword>
<evidence type="ECO:0000256" key="4">
    <source>
        <dbReference type="ARBA" id="ARBA00021420"/>
    </source>
</evidence>
<dbReference type="InterPro" id="IPR013716">
    <property type="entry name" value="Adenylate_cyclase_G-a-bd"/>
</dbReference>
<dbReference type="InterPro" id="IPR001932">
    <property type="entry name" value="PPM-type_phosphatase-like_dom"/>
</dbReference>
<feature type="compositionally biased region" description="Low complexity" evidence="20">
    <location>
        <begin position="377"/>
        <end position="392"/>
    </location>
</feature>
<evidence type="ECO:0000259" key="21">
    <source>
        <dbReference type="PROSITE" id="PS50125"/>
    </source>
</evidence>
<feature type="compositionally biased region" description="Polar residues" evidence="20">
    <location>
        <begin position="248"/>
        <end position="265"/>
    </location>
</feature>
<dbReference type="PROSITE" id="PS51450">
    <property type="entry name" value="LRR"/>
    <property type="match status" value="5"/>
</dbReference>
<feature type="region of interest" description="Disordered" evidence="20">
    <location>
        <begin position="1100"/>
        <end position="1203"/>
    </location>
</feature>
<feature type="domain" description="Guanylate cyclase" evidence="21">
    <location>
        <begin position="1753"/>
        <end position="1890"/>
    </location>
</feature>
<evidence type="ECO:0000256" key="16">
    <source>
        <dbReference type="ARBA" id="ARBA00032597"/>
    </source>
</evidence>
<feature type="compositionally biased region" description="Basic and acidic residues" evidence="20">
    <location>
        <begin position="1"/>
        <end position="27"/>
    </location>
</feature>
<dbReference type="Pfam" id="PF13855">
    <property type="entry name" value="LRR_8"/>
    <property type="match status" value="1"/>
</dbReference>
<dbReference type="InterPro" id="IPR055071">
    <property type="entry name" value="RA_PHLPP-like"/>
</dbReference>
<feature type="compositionally biased region" description="Polar residues" evidence="20">
    <location>
        <begin position="128"/>
        <end position="138"/>
    </location>
</feature>
<evidence type="ECO:0000256" key="8">
    <source>
        <dbReference type="ARBA" id="ARBA00022723"/>
    </source>
</evidence>
<evidence type="ECO:0000256" key="6">
    <source>
        <dbReference type="ARBA" id="ARBA00022614"/>
    </source>
</evidence>
<evidence type="ECO:0000256" key="10">
    <source>
        <dbReference type="ARBA" id="ARBA00022741"/>
    </source>
</evidence>
<name>A0ABR4AIN3_9LECA</name>
<evidence type="ECO:0000256" key="1">
    <source>
        <dbReference type="ARBA" id="ARBA00005381"/>
    </source>
</evidence>
<feature type="compositionally biased region" description="Basic and acidic residues" evidence="20">
    <location>
        <begin position="1130"/>
        <end position="1146"/>
    </location>
</feature>
<keyword evidence="15" id="KW-0456">Lyase</keyword>
<keyword evidence="10" id="KW-0547">Nucleotide-binding</keyword>
<evidence type="ECO:0000256" key="20">
    <source>
        <dbReference type="SAM" id="MobiDB-lite"/>
    </source>
</evidence>
<feature type="compositionally biased region" description="Basic residues" evidence="20">
    <location>
        <begin position="305"/>
        <end position="325"/>
    </location>
</feature>
<dbReference type="PROSITE" id="PS50125">
    <property type="entry name" value="GUANYLATE_CYCLASE_2"/>
    <property type="match status" value="1"/>
</dbReference>
<keyword evidence="5" id="KW-0723">Serine/threonine-protein kinase</keyword>
<feature type="compositionally biased region" description="Basic and acidic residues" evidence="20">
    <location>
        <begin position="1731"/>
        <end position="1743"/>
    </location>
</feature>
<dbReference type="EMBL" id="JBEFKJ010000008">
    <property type="protein sequence ID" value="KAL2045030.1"/>
    <property type="molecule type" value="Genomic_DNA"/>
</dbReference>
<gene>
    <name evidence="24" type="ORF">N7G274_002805</name>
</gene>
<dbReference type="PROSITE" id="PS50200">
    <property type="entry name" value="RA"/>
    <property type="match status" value="1"/>
</dbReference>
<dbReference type="PANTHER" id="PTHR48005">
    <property type="entry name" value="LEUCINE RICH REPEAT KINASE 2"/>
    <property type="match status" value="1"/>
</dbReference>
<comment type="similarity">
    <text evidence="1">Belongs to the adenylyl cyclase class-3 family.</text>
</comment>
<sequence length="2131" mass="236527">MTKRDSSSTKHVSERPKKGSMRLHDKIMGTSSEASSRKHPQLRTSQKDLAAHNSAIHAGNGTFLSESPDEATPVDAVKGSRFDLVQGSQRSEAVKGSIPSTSDHPPAIEQPNADIAPWMNDGPELSTHGLTSLTNFNTDGPKLQPLSSIRPDTGDSEPRDIIWDHEDRRPSLASATTESSQTSITNSISKASTNRGTPHKKAAGFFSDDGRQSSRSSDTSIPATLQREHTPGSKHGSLHHGSRDDGRSPNSPTGSRPLTPLPSSEVTPWLFQDFKEFQQFGDAPVRQAPAGLDKQRYADGEPAHQKHHHSHHPHRLHLPHHRHTRSKEEPPTPPPKDPVHGKLTRPLTCRQDSSSSVRMLKDTVSSPMSSRNTLPIRGSSPTPSSSSGVSRSETMPGQQSPANSSSTRKGGLLSKLRRNKGDHDSHGLLSHLPGSTSSLQRAPINDSSGYRSDIYAPKDTSRQGSVATFDSGSTTKASDYSVGDAEPLVSKKESGSSKILHSHGKFPKPKRAFSYDKEAEKARNASVANESLFILDTNLDDMTGIVDPNTMALNGLSHGGIFTGEPIPEEPRKDLKDDGPGAWDAPDSWAVKKIGDENLGRLREIDEAGIPQKMDDDGTPHCVRIFRVDSTFATLSMGVNTTASEILQVLGKKSFLQDDLNNYQIILNKHDLHRQLAPGERPIAIQKKLLEQAGYHSIDRIEEIGREDNSYLCRFSFVPTKLSGYYSLEKEPGLGKLQKFSHVDLQGRSIVTIPITLYQKATEIISLNLSRNLALDVPKDFIQSCVNLREIRYLSCEAWQLPASFSLATKLTVLDISNNRLEQLEHAELDKVPGLVSIKMSNNKLRHLPDYFGRFSSLRSLNLSSNYIEAFPDFLCDLKGLVDLDLSFNTVKTLPKIGQLTSLERLWATNNLLHGSFPDSFKALKNLKEVDLRFNRITDIDVFAKLPKLEQLFVGHNVISKFEGSFDLMRIIHLDHNPMTRFDFKASVPTLTTLNLASCKISQLDDSIFDRMRNVSKLTLDKNHFSTLSTQISKLQRLEYLSIARNPLSSFPASIGHLHELRFLDIRECNLKKLPPEIWFCQRLESLNVSSNVLETFPKHPTGFPASSSETQPNSTHDSGDSTPIPASTPEHEELGRLEDFKDRRPSQASGGLLSVGSSPASDTRQGSIVSVYGQGGRKTSVISRTQTNGSTNGTMSPVTRKDSNLQQQRANTMAGSLRNLYLADNRLTDDVFDEITTLPELRLLNLSYNELYDIPTRSLRRWQCLAELYLSGNELSSLPSDDLEEASALKVLHINGNKFQVLPAELGKVRKLTVLDVGSNSLKYNVSNWPYDWNWNWNKNLKYLNFSGNKRLEIKPSRAFAGNNGREGTDLTNFTTLHHLRVLGLMDVTLTIPSVPDQTEDRRVRTSGSLAGCMAYGMADSLGRHEHLSTIDMVVPKFRGHETETLLGIFDGQAMSSGGSRLAKYLQENFQYHFNEELSRLKKNETPGDGLRRTFLALNKDLATTANQTLDEKEHRVPQKVHRGSIAAQTLSADDLNSGGVATVVFLDNLELYLANVGDAQAILMQSDGGYKPLTRKHEPADRGERERIREAGGFVSRHGKLNDVLEVSRAFGYIQMMPAVMAAPHVAHVTLKESDEMVLIASKELWDYMSIDMVVDVARSERGDLMLAAQKLRDMAMAFGATGKLMVQVIGVSDLKKRERNRYRGQSLSMGPSQTPDDQITSRRGKKRDRPDDSTLQRLDPEVEAPTGELSMVFTDIKNSTPLWENYPVAMRSAIKSHNEIMRRQLRVIGGYEVKTEGDAFMVSFPTATGALLWCFAVQQHLLDVDWPPEILNTVHCAEVLDGDDNRIYRGLSVRMGIHWGQPVCEPDPVTRRMDYFGPMVNRAARISGAADGGQIYVSSEYIAEIQRCLEQYADPERQGSIESEDSLNDDPIAQSIRKELRALSSQGFEVKDLGTQKLKGLENPELIYLMYPHTLAGRLVAQQQRTDAEAAAASNEPASKQPNSSLDFDTEYLWALWNVSLRLEMLCSALESPGHPLKSPEKSVLERMKNRGGEVTDRFLISFLEHQLVRIETCITTLALRNMVKPFSATNLLEQACPMNDILGHLAAQLAEFEALKDKKGGPQVRPH</sequence>
<dbReference type="Pfam" id="PF23010">
    <property type="entry name" value="RA_3"/>
    <property type="match status" value="1"/>
</dbReference>
<evidence type="ECO:0000313" key="25">
    <source>
        <dbReference type="Proteomes" id="UP001590950"/>
    </source>
</evidence>
<organism evidence="24 25">
    <name type="scientific">Stereocaulon virgatum</name>
    <dbReference type="NCBI Taxonomy" id="373712"/>
    <lineage>
        <taxon>Eukaryota</taxon>
        <taxon>Fungi</taxon>
        <taxon>Dikarya</taxon>
        <taxon>Ascomycota</taxon>
        <taxon>Pezizomycotina</taxon>
        <taxon>Lecanoromycetes</taxon>
        <taxon>OSLEUM clade</taxon>
        <taxon>Lecanoromycetidae</taxon>
        <taxon>Lecanorales</taxon>
        <taxon>Lecanorineae</taxon>
        <taxon>Stereocaulaceae</taxon>
        <taxon>Stereocaulon</taxon>
    </lineage>
</organism>
<dbReference type="InterPro" id="IPR003591">
    <property type="entry name" value="Leu-rich_rpt_typical-subtyp"/>
</dbReference>
<evidence type="ECO:0000256" key="17">
    <source>
        <dbReference type="ARBA" id="ARBA00032637"/>
    </source>
</evidence>
<keyword evidence="25" id="KW-1185">Reference proteome</keyword>
<evidence type="ECO:0000259" key="22">
    <source>
        <dbReference type="PROSITE" id="PS50200"/>
    </source>
</evidence>
<dbReference type="SMART" id="SM00332">
    <property type="entry name" value="PP2Cc"/>
    <property type="match status" value="1"/>
</dbReference>
<dbReference type="EC" id="4.6.1.1" evidence="2"/>
<feature type="compositionally biased region" description="Polar residues" evidence="20">
    <location>
        <begin position="1706"/>
        <end position="1721"/>
    </location>
</feature>
<evidence type="ECO:0000256" key="7">
    <source>
        <dbReference type="ARBA" id="ARBA00022679"/>
    </source>
</evidence>
<evidence type="ECO:0000256" key="12">
    <source>
        <dbReference type="ARBA" id="ARBA00022840"/>
    </source>
</evidence>
<feature type="compositionally biased region" description="Basic and acidic residues" evidence="20">
    <location>
        <begin position="152"/>
        <end position="170"/>
    </location>
</feature>
<feature type="region of interest" description="Disordered" evidence="20">
    <location>
        <begin position="299"/>
        <end position="505"/>
    </location>
</feature>
<accession>A0ABR4AIN3</accession>
<dbReference type="SMART" id="SM00789">
    <property type="entry name" value="Ad_cyc_g-alpha"/>
    <property type="match status" value="1"/>
</dbReference>
<proteinExistence type="inferred from homology"/>
<evidence type="ECO:0000256" key="3">
    <source>
        <dbReference type="ARBA" id="ARBA00012513"/>
    </source>
</evidence>
<comment type="caution">
    <text evidence="24">The sequence shown here is derived from an EMBL/GenBank/DDBJ whole genome shotgun (WGS) entry which is preliminary data.</text>
</comment>
<dbReference type="Pfam" id="PF00481">
    <property type="entry name" value="PP2C"/>
    <property type="match status" value="1"/>
</dbReference>
<comment type="catalytic activity">
    <reaction evidence="18">
        <text>L-threonyl-[protein] + ATP = O-phospho-L-threonyl-[protein] + ADP + H(+)</text>
        <dbReference type="Rhea" id="RHEA:46608"/>
        <dbReference type="Rhea" id="RHEA-COMP:11060"/>
        <dbReference type="Rhea" id="RHEA-COMP:11605"/>
        <dbReference type="ChEBI" id="CHEBI:15378"/>
        <dbReference type="ChEBI" id="CHEBI:30013"/>
        <dbReference type="ChEBI" id="CHEBI:30616"/>
        <dbReference type="ChEBI" id="CHEBI:61977"/>
        <dbReference type="ChEBI" id="CHEBI:456216"/>
        <dbReference type="EC" id="2.7.11.1"/>
    </reaction>
</comment>
<feature type="compositionally biased region" description="Polar residues" evidence="20">
    <location>
        <begin position="433"/>
        <end position="450"/>
    </location>
</feature>
<feature type="compositionally biased region" description="Polar residues" evidence="20">
    <location>
        <begin position="462"/>
        <end position="478"/>
    </location>
</feature>
<evidence type="ECO:0000259" key="23">
    <source>
        <dbReference type="PROSITE" id="PS51746"/>
    </source>
</evidence>
<evidence type="ECO:0000256" key="15">
    <source>
        <dbReference type="ARBA" id="ARBA00023239"/>
    </source>
</evidence>
<evidence type="ECO:0000256" key="18">
    <source>
        <dbReference type="ARBA" id="ARBA00047899"/>
    </source>
</evidence>
<dbReference type="EC" id="2.7.11.1" evidence="3"/>
<comment type="catalytic activity">
    <reaction evidence="19">
        <text>L-seryl-[protein] + ATP = O-phospho-L-seryl-[protein] + ADP + H(+)</text>
        <dbReference type="Rhea" id="RHEA:17989"/>
        <dbReference type="Rhea" id="RHEA-COMP:9863"/>
        <dbReference type="Rhea" id="RHEA-COMP:11604"/>
        <dbReference type="ChEBI" id="CHEBI:15378"/>
        <dbReference type="ChEBI" id="CHEBI:29999"/>
        <dbReference type="ChEBI" id="CHEBI:30616"/>
        <dbReference type="ChEBI" id="CHEBI:83421"/>
        <dbReference type="ChEBI" id="CHEBI:456216"/>
        <dbReference type="EC" id="2.7.11.1"/>
    </reaction>
</comment>
<dbReference type="Proteomes" id="UP001590950">
    <property type="component" value="Unassembled WGS sequence"/>
</dbReference>
<evidence type="ECO:0000256" key="2">
    <source>
        <dbReference type="ARBA" id="ARBA00012201"/>
    </source>
</evidence>
<feature type="compositionally biased region" description="Polar residues" evidence="20">
    <location>
        <begin position="1181"/>
        <end position="1198"/>
    </location>
</feature>
<dbReference type="SUPFAM" id="SSF52058">
    <property type="entry name" value="L domain-like"/>
    <property type="match status" value="2"/>
</dbReference>
<dbReference type="SMART" id="SM00369">
    <property type="entry name" value="LRR_TYP"/>
    <property type="match status" value="13"/>
</dbReference>
<dbReference type="CDD" id="cd00143">
    <property type="entry name" value="PP2Cc"/>
    <property type="match status" value="1"/>
</dbReference>
<dbReference type="InterPro" id="IPR000159">
    <property type="entry name" value="RA_dom"/>
</dbReference>
<feature type="compositionally biased region" description="Polar residues" evidence="20">
    <location>
        <begin position="1105"/>
        <end position="1126"/>
    </location>
</feature>
<dbReference type="SUPFAM" id="SSF55073">
    <property type="entry name" value="Nucleotide cyclase"/>
    <property type="match status" value="1"/>
</dbReference>
<dbReference type="Gene3D" id="3.60.40.10">
    <property type="entry name" value="PPM-type phosphatase domain"/>
    <property type="match status" value="1"/>
</dbReference>
<dbReference type="InterPro" id="IPR001611">
    <property type="entry name" value="Leu-rich_rpt"/>
</dbReference>
<evidence type="ECO:0000256" key="13">
    <source>
        <dbReference type="ARBA" id="ARBA00022842"/>
    </source>
</evidence>
<dbReference type="InterPro" id="IPR029787">
    <property type="entry name" value="Nucleotide_cyclase"/>
</dbReference>
<feature type="compositionally biased region" description="Polar residues" evidence="20">
    <location>
        <begin position="1156"/>
        <end position="1169"/>
    </location>
</feature>
<feature type="domain" description="Ras-associating" evidence="22">
    <location>
        <begin position="619"/>
        <end position="710"/>
    </location>
</feature>
<dbReference type="SMART" id="SM00314">
    <property type="entry name" value="RA"/>
    <property type="match status" value="1"/>
</dbReference>
<dbReference type="PROSITE" id="PS51746">
    <property type="entry name" value="PPM_2"/>
    <property type="match status" value="1"/>
</dbReference>
<feature type="compositionally biased region" description="Polar residues" evidence="20">
    <location>
        <begin position="350"/>
        <end position="373"/>
    </location>
</feature>
<evidence type="ECO:0000256" key="9">
    <source>
        <dbReference type="ARBA" id="ARBA00022737"/>
    </source>
</evidence>
<dbReference type="Pfam" id="PF23598">
    <property type="entry name" value="LRR_14"/>
    <property type="match status" value="1"/>
</dbReference>
<dbReference type="Pfam" id="PF08509">
    <property type="entry name" value="Ad_cyc_g-alpha"/>
    <property type="match status" value="1"/>
</dbReference>
<feature type="domain" description="PPM-type phosphatase" evidence="23">
    <location>
        <begin position="1416"/>
        <end position="1694"/>
    </location>
</feature>
<dbReference type="SUPFAM" id="SSF81606">
    <property type="entry name" value="PP2C-like"/>
    <property type="match status" value="1"/>
</dbReference>
<keyword evidence="8" id="KW-0479">Metal-binding</keyword>
<evidence type="ECO:0000313" key="24">
    <source>
        <dbReference type="EMBL" id="KAL2045030.1"/>
    </source>
</evidence>
<keyword evidence="7" id="KW-0808">Transferase</keyword>
<dbReference type="Gene3D" id="3.30.70.1230">
    <property type="entry name" value="Nucleotide cyclase"/>
    <property type="match status" value="1"/>
</dbReference>
<feature type="compositionally biased region" description="Polar residues" evidence="20">
    <location>
        <begin position="393"/>
        <end position="408"/>
    </location>
</feature>
<dbReference type="Pfam" id="PF00211">
    <property type="entry name" value="Guanylate_cyc"/>
    <property type="match status" value="1"/>
</dbReference>
<feature type="compositionally biased region" description="Polar residues" evidence="20">
    <location>
        <begin position="173"/>
        <end position="196"/>
    </location>
</feature>
<dbReference type="SMART" id="SM00365">
    <property type="entry name" value="LRR_SD22"/>
    <property type="match status" value="8"/>
</dbReference>
<feature type="region of interest" description="Disordered" evidence="20">
    <location>
        <begin position="1"/>
        <end position="265"/>
    </location>
</feature>
<reference evidence="24 25" key="1">
    <citation type="submission" date="2024-09" db="EMBL/GenBank/DDBJ databases">
        <title>Rethinking Asexuality: The Enigmatic Case of Functional Sexual Genes in Lepraria (Stereocaulaceae).</title>
        <authorList>
            <person name="Doellman M."/>
            <person name="Sun Y."/>
            <person name="Barcenas-Pena A."/>
            <person name="Lumbsch H.T."/>
            <person name="Grewe F."/>
        </authorList>
    </citation>
    <scope>NUCLEOTIDE SEQUENCE [LARGE SCALE GENOMIC DNA]</scope>
    <source>
        <strain evidence="24 25">Mercado 3170</strain>
    </source>
</reference>
<evidence type="ECO:0000256" key="5">
    <source>
        <dbReference type="ARBA" id="ARBA00022527"/>
    </source>
</evidence>
<evidence type="ECO:0000256" key="11">
    <source>
        <dbReference type="ARBA" id="ARBA00022777"/>
    </source>
</evidence>
<dbReference type="SMART" id="SM00364">
    <property type="entry name" value="LRR_BAC"/>
    <property type="match status" value="8"/>
</dbReference>
<dbReference type="InterPro" id="IPR055414">
    <property type="entry name" value="LRR_R13L4/SHOC2-like"/>
</dbReference>
<dbReference type="InterPro" id="IPR036457">
    <property type="entry name" value="PPM-type-like_dom_sf"/>
</dbReference>
<dbReference type="PANTHER" id="PTHR48005:SF16">
    <property type="entry name" value="MDIS1-INTERACTING RECEPTOR LIKE KINASE 2-LIKE ISOFORM X1"/>
    <property type="match status" value="1"/>
</dbReference>
<dbReference type="InterPro" id="IPR051420">
    <property type="entry name" value="Ser_Thr_Kinases_DiverseReg"/>
</dbReference>
<evidence type="ECO:0000256" key="14">
    <source>
        <dbReference type="ARBA" id="ARBA00022998"/>
    </source>
</evidence>
<keyword evidence="6" id="KW-0433">Leucine-rich repeat</keyword>
<keyword evidence="12" id="KW-0067">ATP-binding</keyword>
<feature type="region of interest" description="Disordered" evidence="20">
    <location>
        <begin position="1703"/>
        <end position="1744"/>
    </location>
</feature>
<keyword evidence="11" id="KW-0418">Kinase</keyword>
<keyword evidence="14" id="KW-0115">cAMP biosynthesis</keyword>
<dbReference type="CDD" id="cd17214">
    <property type="entry name" value="RA_CYR1_like"/>
    <property type="match status" value="1"/>
</dbReference>
<dbReference type="CDD" id="cd07302">
    <property type="entry name" value="CHD"/>
    <property type="match status" value="1"/>
</dbReference>
<dbReference type="SMART" id="SM00044">
    <property type="entry name" value="CYCc"/>
    <property type="match status" value="1"/>
</dbReference>
<evidence type="ECO:0000256" key="19">
    <source>
        <dbReference type="ARBA" id="ARBA00048679"/>
    </source>
</evidence>